<reference evidence="1 2" key="1">
    <citation type="submission" date="2015-11" db="EMBL/GenBank/DDBJ databases">
        <title>Expanding the genomic diversity of Burkholderia species for the development of highly accurate diagnostics.</title>
        <authorList>
            <person name="Sahl J."/>
            <person name="Keim P."/>
            <person name="Wagner D."/>
        </authorList>
    </citation>
    <scope>NUCLEOTIDE SEQUENCE [LARGE SCALE GENOMIC DNA]</scope>
    <source>
        <strain evidence="1 2">TSV85</strain>
    </source>
</reference>
<protein>
    <submittedName>
        <fullName evidence="1">Uncharacterized protein</fullName>
    </submittedName>
</protein>
<accession>A0A103E816</accession>
<name>A0A103E816_9BURK</name>
<dbReference type="OrthoDB" id="9106718at2"/>
<comment type="caution">
    <text evidence="1">The sequence shown here is derived from an EMBL/GenBank/DDBJ whole genome shotgun (WGS) entry which is preliminary data.</text>
</comment>
<dbReference type="Proteomes" id="UP000062788">
    <property type="component" value="Unassembled WGS sequence"/>
</dbReference>
<dbReference type="EMBL" id="LOWA01000008">
    <property type="protein sequence ID" value="KVE30043.1"/>
    <property type="molecule type" value="Genomic_DNA"/>
</dbReference>
<sequence length="75" mass="8501">MNTHTLSGMLHAQELLLVSLIRTLAPETKRALGDEFIRQIELAETSHLDVPAEHDAHHAYLAHVRRLLIRLESLS</sequence>
<keyword evidence="2" id="KW-1185">Reference proteome</keyword>
<dbReference type="RefSeq" id="WP_059512740.1">
    <property type="nucleotide sequence ID" value="NZ_CP013449.1"/>
</dbReference>
<proteinExistence type="predicted"/>
<dbReference type="AlphaFoldDB" id="A0A103E816"/>
<gene>
    <name evidence="1" type="ORF">WS67_04065</name>
</gene>
<evidence type="ECO:0000313" key="2">
    <source>
        <dbReference type="Proteomes" id="UP000062788"/>
    </source>
</evidence>
<organism evidence="1 2">
    <name type="scientific">Burkholderia singularis</name>
    <dbReference type="NCBI Taxonomy" id="1503053"/>
    <lineage>
        <taxon>Bacteria</taxon>
        <taxon>Pseudomonadati</taxon>
        <taxon>Pseudomonadota</taxon>
        <taxon>Betaproteobacteria</taxon>
        <taxon>Burkholderiales</taxon>
        <taxon>Burkholderiaceae</taxon>
        <taxon>Burkholderia</taxon>
        <taxon>pseudomallei group</taxon>
    </lineage>
</organism>
<evidence type="ECO:0000313" key="1">
    <source>
        <dbReference type="EMBL" id="KVE30043.1"/>
    </source>
</evidence>